<keyword evidence="2" id="KW-1185">Reference proteome</keyword>
<dbReference type="EMBL" id="MCGQ01000072">
    <property type="protein sequence ID" value="OXY87458.1"/>
    <property type="molecule type" value="Genomic_DNA"/>
</dbReference>
<proteinExistence type="predicted"/>
<dbReference type="OrthoDB" id="4290974at2"/>
<dbReference type="AlphaFoldDB" id="A0A233RVN9"/>
<evidence type="ECO:0000313" key="1">
    <source>
        <dbReference type="EMBL" id="OXY87458.1"/>
    </source>
</evidence>
<dbReference type="RefSeq" id="WP_094222595.1">
    <property type="nucleotide sequence ID" value="NZ_MCGQ01000072.1"/>
</dbReference>
<organism evidence="1 2">
    <name type="scientific">Streptomyces diastatochromogenes</name>
    <dbReference type="NCBI Taxonomy" id="42236"/>
    <lineage>
        <taxon>Bacteria</taxon>
        <taxon>Bacillati</taxon>
        <taxon>Actinomycetota</taxon>
        <taxon>Actinomycetes</taxon>
        <taxon>Kitasatosporales</taxon>
        <taxon>Streptomycetaceae</taxon>
        <taxon>Streptomyces</taxon>
    </lineage>
</organism>
<sequence>MDDLVKFLRDRNMEDNHAYAEVAHRFGADALLDSHLPMLDLVDMLARDYQAMDPADSRHAGLAYALKALAQSYAEHPQYRQEWRP</sequence>
<dbReference type="InterPro" id="IPR046193">
    <property type="entry name" value="DUF6221"/>
</dbReference>
<name>A0A233RVN9_STRDA</name>
<accession>A0A233RVN9</accession>
<reference evidence="1 2" key="1">
    <citation type="submission" date="2016-07" db="EMBL/GenBank/DDBJ databases">
        <title>Draft genome of Streptomyces diastatochromogenes.</title>
        <authorList>
            <person name="Podduturi R."/>
            <person name="Lukassen M.B."/>
            <person name="Clausen N."/>
            <person name="Nielsen J.L."/>
            <person name="Jorgensen N.O."/>
        </authorList>
    </citation>
    <scope>NUCLEOTIDE SEQUENCE [LARGE SCALE GENOMIC DNA]</scope>
    <source>
        <strain evidence="1 2">DSM 40608</strain>
    </source>
</reference>
<dbReference type="Proteomes" id="UP000215483">
    <property type="component" value="Unassembled WGS sequence"/>
</dbReference>
<protein>
    <submittedName>
        <fullName evidence="1">Uncharacterized protein</fullName>
    </submittedName>
</protein>
<evidence type="ECO:0000313" key="2">
    <source>
        <dbReference type="Proteomes" id="UP000215483"/>
    </source>
</evidence>
<comment type="caution">
    <text evidence="1">The sequence shown here is derived from an EMBL/GenBank/DDBJ whole genome shotgun (WGS) entry which is preliminary data.</text>
</comment>
<dbReference type="Pfam" id="PF19730">
    <property type="entry name" value="DUF6221"/>
    <property type="match status" value="1"/>
</dbReference>
<gene>
    <name evidence="1" type="ORF">BEK98_43805</name>
</gene>